<dbReference type="Pfam" id="PF13302">
    <property type="entry name" value="Acetyltransf_3"/>
    <property type="match status" value="1"/>
</dbReference>
<dbReference type="Proteomes" id="UP000318010">
    <property type="component" value="Unassembled WGS sequence"/>
</dbReference>
<evidence type="ECO:0000313" key="2">
    <source>
        <dbReference type="EMBL" id="TWR26735.1"/>
    </source>
</evidence>
<sequence>MNGTNLNNGDGESNNRINFPFSQHIHTIPVNLTMPQISLELDDLSIRRIDQIALNDYPHLVRHIFELLSDKATLRFIPEKEVIDLKSARQWLLTSLMNSQCGRNQTHLIHSLTSGDLLGIIDIIPPNVAREYYQLKNYPFFIEFYLKSTVFGRSIMSDLLPKLVDKLQDRGVQPLAAVVNRKNIPARKVLSRSGFAFEHSFDQLQDLYSLSV</sequence>
<keyword evidence="3" id="KW-1185">Reference proteome</keyword>
<evidence type="ECO:0000259" key="1">
    <source>
        <dbReference type="Pfam" id="PF13302"/>
    </source>
</evidence>
<dbReference type="InterPro" id="IPR000182">
    <property type="entry name" value="GNAT_dom"/>
</dbReference>
<dbReference type="GO" id="GO:0016747">
    <property type="term" value="F:acyltransferase activity, transferring groups other than amino-acyl groups"/>
    <property type="evidence" value="ECO:0007669"/>
    <property type="project" value="InterPro"/>
</dbReference>
<reference evidence="2 3" key="1">
    <citation type="submission" date="2019-07" db="EMBL/GenBank/DDBJ databases">
        <authorList>
            <person name="Kim J."/>
        </authorList>
    </citation>
    <scope>NUCLEOTIDE SEQUENCE [LARGE SCALE GENOMIC DNA]</scope>
    <source>
        <strain evidence="2 3">MJ1a</strain>
    </source>
</reference>
<dbReference type="AlphaFoldDB" id="A0A563U5X4"/>
<dbReference type="Gene3D" id="3.40.630.30">
    <property type="match status" value="1"/>
</dbReference>
<keyword evidence="2" id="KW-0808">Transferase</keyword>
<dbReference type="EMBL" id="VOEI01000002">
    <property type="protein sequence ID" value="TWR26735.1"/>
    <property type="molecule type" value="Genomic_DNA"/>
</dbReference>
<protein>
    <submittedName>
        <fullName evidence="2">GNAT family N-acetyltransferase</fullName>
    </submittedName>
</protein>
<proteinExistence type="predicted"/>
<dbReference type="OrthoDB" id="795294at2"/>
<organism evidence="2 3">
    <name type="scientific">Mucilaginibacter achroorhodeus</name>
    <dbReference type="NCBI Taxonomy" id="2599294"/>
    <lineage>
        <taxon>Bacteria</taxon>
        <taxon>Pseudomonadati</taxon>
        <taxon>Bacteroidota</taxon>
        <taxon>Sphingobacteriia</taxon>
        <taxon>Sphingobacteriales</taxon>
        <taxon>Sphingobacteriaceae</taxon>
        <taxon>Mucilaginibacter</taxon>
    </lineage>
</organism>
<dbReference type="RefSeq" id="WP_146269740.1">
    <property type="nucleotide sequence ID" value="NZ_VOEI01000002.1"/>
</dbReference>
<evidence type="ECO:0000313" key="3">
    <source>
        <dbReference type="Proteomes" id="UP000318010"/>
    </source>
</evidence>
<comment type="caution">
    <text evidence="2">The sequence shown here is derived from an EMBL/GenBank/DDBJ whole genome shotgun (WGS) entry which is preliminary data.</text>
</comment>
<accession>A0A563U5X4</accession>
<feature type="domain" description="N-acetyltransferase" evidence="1">
    <location>
        <begin position="62"/>
        <end position="195"/>
    </location>
</feature>
<name>A0A563U5X4_9SPHI</name>
<dbReference type="InterPro" id="IPR016181">
    <property type="entry name" value="Acyl_CoA_acyltransferase"/>
</dbReference>
<gene>
    <name evidence="2" type="ORF">FPZ42_06775</name>
</gene>
<dbReference type="SUPFAM" id="SSF55729">
    <property type="entry name" value="Acyl-CoA N-acyltransferases (Nat)"/>
    <property type="match status" value="1"/>
</dbReference>